<keyword evidence="4" id="KW-0378">Hydrolase</keyword>
<dbReference type="SMART" id="SM00020">
    <property type="entry name" value="Tryp_SPc"/>
    <property type="match status" value="1"/>
</dbReference>
<dbReference type="PANTHER" id="PTHR24256">
    <property type="entry name" value="TRYPTASE-RELATED"/>
    <property type="match status" value="1"/>
</dbReference>
<dbReference type="InterPro" id="IPR009003">
    <property type="entry name" value="Peptidase_S1_PA"/>
</dbReference>
<dbReference type="GO" id="GO:0004252">
    <property type="term" value="F:serine-type endopeptidase activity"/>
    <property type="evidence" value="ECO:0007669"/>
    <property type="project" value="InterPro"/>
</dbReference>
<evidence type="ECO:0000259" key="3">
    <source>
        <dbReference type="PROSITE" id="PS50240"/>
    </source>
</evidence>
<name>A0A8J3JFC2_9ACTN</name>
<dbReference type="InterPro" id="IPR051487">
    <property type="entry name" value="Ser/Thr_Proteases_Immune/Dev"/>
</dbReference>
<dbReference type="InterPro" id="IPR043504">
    <property type="entry name" value="Peptidase_S1_PA_chymotrypsin"/>
</dbReference>
<keyword evidence="1" id="KW-1015">Disulfide bond</keyword>
<keyword evidence="4" id="KW-0645">Protease</keyword>
<dbReference type="GO" id="GO:0006508">
    <property type="term" value="P:proteolysis"/>
    <property type="evidence" value="ECO:0007669"/>
    <property type="project" value="UniProtKB-KW"/>
</dbReference>
<feature type="signal peptide" evidence="2">
    <location>
        <begin position="1"/>
        <end position="27"/>
    </location>
</feature>
<protein>
    <submittedName>
        <fullName evidence="4">Serine protease</fullName>
    </submittedName>
</protein>
<organism evidence="4 5">
    <name type="scientific">Actinocatenispora rupis</name>
    <dbReference type="NCBI Taxonomy" id="519421"/>
    <lineage>
        <taxon>Bacteria</taxon>
        <taxon>Bacillati</taxon>
        <taxon>Actinomycetota</taxon>
        <taxon>Actinomycetes</taxon>
        <taxon>Micromonosporales</taxon>
        <taxon>Micromonosporaceae</taxon>
        <taxon>Actinocatenispora</taxon>
    </lineage>
</organism>
<proteinExistence type="predicted"/>
<dbReference type="SUPFAM" id="SSF50494">
    <property type="entry name" value="Trypsin-like serine proteases"/>
    <property type="match status" value="1"/>
</dbReference>
<evidence type="ECO:0000313" key="4">
    <source>
        <dbReference type="EMBL" id="GID14908.1"/>
    </source>
</evidence>
<dbReference type="PRINTS" id="PR00722">
    <property type="entry name" value="CHYMOTRYPSIN"/>
</dbReference>
<accession>A0A8J3JFC2</accession>
<gene>
    <name evidence="4" type="ORF">Aru02nite_57970</name>
</gene>
<sequence length="310" mass="32052">MKHRHTLAGIAAAITAAAALIATPASASNAVAPQIIGGAPATGYGFSTSLQILNRDDPNWHTCGGTLVAARFVATNAHCVDNMPAGTEAATSTRFAAWANAAPHAIDLSDPSIYHLRLGSTDRLHGGVVRHVTRIVTYPSWAWGQPGPWGEIGDLALLQLDRPVTTVRPAPILPARTTMPAREIGWGITTQPDQWDENTPSPATLSQIDAPLAPASACAEAGIGAGELCLGVPASDGGVCLGDSGSPALQRIGRSWGVIGSTSRLGGERCGVPNVYTDLSNPRYLAWMIRTIYHLPAGAPTAGKSLATAP</sequence>
<dbReference type="EMBL" id="BOMB01000034">
    <property type="protein sequence ID" value="GID14908.1"/>
    <property type="molecule type" value="Genomic_DNA"/>
</dbReference>
<evidence type="ECO:0000256" key="2">
    <source>
        <dbReference type="SAM" id="SignalP"/>
    </source>
</evidence>
<dbReference type="Pfam" id="PF00089">
    <property type="entry name" value="Trypsin"/>
    <property type="match status" value="1"/>
</dbReference>
<dbReference type="PROSITE" id="PS50240">
    <property type="entry name" value="TRYPSIN_DOM"/>
    <property type="match status" value="1"/>
</dbReference>
<keyword evidence="5" id="KW-1185">Reference proteome</keyword>
<feature type="domain" description="Peptidase S1" evidence="3">
    <location>
        <begin position="35"/>
        <end position="293"/>
    </location>
</feature>
<dbReference type="Gene3D" id="2.40.10.10">
    <property type="entry name" value="Trypsin-like serine proteases"/>
    <property type="match status" value="1"/>
</dbReference>
<dbReference type="InterPro" id="IPR001254">
    <property type="entry name" value="Trypsin_dom"/>
</dbReference>
<dbReference type="AlphaFoldDB" id="A0A8J3JFC2"/>
<dbReference type="InterPro" id="IPR001314">
    <property type="entry name" value="Peptidase_S1A"/>
</dbReference>
<evidence type="ECO:0000256" key="1">
    <source>
        <dbReference type="ARBA" id="ARBA00023157"/>
    </source>
</evidence>
<keyword evidence="2" id="KW-0732">Signal</keyword>
<comment type="caution">
    <text evidence="4">The sequence shown here is derived from an EMBL/GenBank/DDBJ whole genome shotgun (WGS) entry which is preliminary data.</text>
</comment>
<dbReference type="Proteomes" id="UP000612808">
    <property type="component" value="Unassembled WGS sequence"/>
</dbReference>
<feature type="chain" id="PRO_5035233398" evidence="2">
    <location>
        <begin position="28"/>
        <end position="310"/>
    </location>
</feature>
<reference evidence="4" key="1">
    <citation type="submission" date="2021-01" db="EMBL/GenBank/DDBJ databases">
        <title>Whole genome shotgun sequence of Actinocatenispora rupis NBRC 107355.</title>
        <authorList>
            <person name="Komaki H."/>
            <person name="Tamura T."/>
        </authorList>
    </citation>
    <scope>NUCLEOTIDE SEQUENCE</scope>
    <source>
        <strain evidence="4">NBRC 107355</strain>
    </source>
</reference>
<evidence type="ECO:0000313" key="5">
    <source>
        <dbReference type="Proteomes" id="UP000612808"/>
    </source>
</evidence>